<dbReference type="FunFam" id="3.40.30.10:FF:000025">
    <property type="entry name" value="Glutathione peroxidase"/>
    <property type="match status" value="1"/>
</dbReference>
<keyword evidence="2 6" id="KW-0575">Peroxidase</keyword>
<evidence type="ECO:0000256" key="5">
    <source>
        <dbReference type="PIRSR" id="PIRSR000303-1"/>
    </source>
</evidence>
<name>A0AAR5QDI0_DENPD</name>
<dbReference type="InterPro" id="IPR029760">
    <property type="entry name" value="GPX_CS"/>
</dbReference>
<keyword evidence="3" id="KW-0712">Selenocysteine</keyword>
<dbReference type="PIRSF" id="PIRSF000303">
    <property type="entry name" value="Glutathion_perox"/>
    <property type="match status" value="1"/>
</dbReference>
<dbReference type="PROSITE" id="PS00460">
    <property type="entry name" value="GLUTATHIONE_PEROXID_1"/>
    <property type="match status" value="1"/>
</dbReference>
<evidence type="ECO:0000256" key="6">
    <source>
        <dbReference type="RuleBase" id="RU000499"/>
    </source>
</evidence>
<evidence type="ECO:0000256" key="4">
    <source>
        <dbReference type="ARBA" id="ARBA00023002"/>
    </source>
</evidence>
<dbReference type="Gene3D" id="3.40.30.10">
    <property type="entry name" value="Glutaredoxin"/>
    <property type="match status" value="1"/>
</dbReference>
<proteinExistence type="inferred from homology"/>
<dbReference type="PROSITE" id="PS51355">
    <property type="entry name" value="GLUTATHIONE_PEROXID_3"/>
    <property type="match status" value="1"/>
</dbReference>
<dbReference type="PROSITE" id="PS00763">
    <property type="entry name" value="GLUTATHIONE_PEROXID_2"/>
    <property type="match status" value="1"/>
</dbReference>
<evidence type="ECO:0000256" key="1">
    <source>
        <dbReference type="ARBA" id="ARBA00006926"/>
    </source>
</evidence>
<keyword evidence="4 6" id="KW-0560">Oxidoreductase</keyword>
<dbReference type="InterPro" id="IPR036249">
    <property type="entry name" value="Thioredoxin-like_sf"/>
</dbReference>
<gene>
    <name evidence="8" type="primary">109545163</name>
</gene>
<evidence type="ECO:0000256" key="2">
    <source>
        <dbReference type="ARBA" id="ARBA00022559"/>
    </source>
</evidence>
<dbReference type="Pfam" id="PF00255">
    <property type="entry name" value="GSHPx"/>
    <property type="match status" value="1"/>
</dbReference>
<dbReference type="InterPro" id="IPR000889">
    <property type="entry name" value="Glutathione_peroxidase"/>
</dbReference>
<dbReference type="EnsemblMetazoa" id="XM_019906204.1">
    <property type="protein sequence ID" value="XP_019761763.1"/>
    <property type="gene ID" value="LOC109538813"/>
</dbReference>
<dbReference type="PANTHER" id="PTHR11592">
    <property type="entry name" value="GLUTATHIONE PEROXIDASE"/>
    <property type="match status" value="1"/>
</dbReference>
<dbReference type="SUPFAM" id="SSF52833">
    <property type="entry name" value="Thioredoxin-like"/>
    <property type="match status" value="1"/>
</dbReference>
<reference evidence="8" key="2">
    <citation type="submission" date="2024-08" db="UniProtKB">
        <authorList>
            <consortium name="EnsemblMetazoa"/>
        </authorList>
    </citation>
    <scope>IDENTIFICATION</scope>
</reference>
<comment type="similarity">
    <text evidence="1 6">Belongs to the glutathione peroxidase family.</text>
</comment>
<dbReference type="InterPro" id="IPR029759">
    <property type="entry name" value="GPX_AS"/>
</dbReference>
<dbReference type="GO" id="GO:0006979">
    <property type="term" value="P:response to oxidative stress"/>
    <property type="evidence" value="ECO:0007669"/>
    <property type="project" value="InterPro"/>
</dbReference>
<reference evidence="9" key="1">
    <citation type="journal article" date="2013" name="Genome Biol.">
        <title>Draft genome of the mountain pine beetle, Dendroctonus ponderosae Hopkins, a major forest pest.</title>
        <authorList>
            <person name="Keeling C.I."/>
            <person name="Yuen M.M."/>
            <person name="Liao N.Y."/>
            <person name="Docking T.R."/>
            <person name="Chan S.K."/>
            <person name="Taylor G.A."/>
            <person name="Palmquist D.L."/>
            <person name="Jackman S.D."/>
            <person name="Nguyen A."/>
            <person name="Li M."/>
            <person name="Henderson H."/>
            <person name="Janes J.K."/>
            <person name="Zhao Y."/>
            <person name="Pandoh P."/>
            <person name="Moore R."/>
            <person name="Sperling F.A."/>
            <person name="Huber D.P."/>
            <person name="Birol I."/>
            <person name="Jones S.J."/>
            <person name="Bohlmann J."/>
        </authorList>
    </citation>
    <scope>NUCLEOTIDE SEQUENCE</scope>
</reference>
<evidence type="ECO:0000256" key="3">
    <source>
        <dbReference type="ARBA" id="ARBA00022933"/>
    </source>
</evidence>
<evidence type="ECO:0000259" key="7">
    <source>
        <dbReference type="PROSITE" id="PS51352"/>
    </source>
</evidence>
<evidence type="ECO:0000313" key="9">
    <source>
        <dbReference type="Proteomes" id="UP000019118"/>
    </source>
</evidence>
<dbReference type="PROSITE" id="PS51352">
    <property type="entry name" value="THIOREDOXIN_2"/>
    <property type="match status" value="1"/>
</dbReference>
<keyword evidence="9" id="KW-1185">Reference proteome</keyword>
<dbReference type="InterPro" id="IPR013766">
    <property type="entry name" value="Thioredoxin_domain"/>
</dbReference>
<dbReference type="GO" id="GO:0004601">
    <property type="term" value="F:peroxidase activity"/>
    <property type="evidence" value="ECO:0007669"/>
    <property type="project" value="UniProtKB-KW"/>
</dbReference>
<dbReference type="PANTHER" id="PTHR11592:SF134">
    <property type="entry name" value="PHOSPHOLIPID HYDROPEROXIDE GLUTATHIONE PEROXIDASE"/>
    <property type="match status" value="1"/>
</dbReference>
<dbReference type="Proteomes" id="UP000019118">
    <property type="component" value="Unassembled WGS sequence"/>
</dbReference>
<protein>
    <recommendedName>
        <fullName evidence="6">Glutathione peroxidase</fullName>
    </recommendedName>
</protein>
<dbReference type="EnsemblMetazoa" id="XM_019915687.1">
    <property type="protein sequence ID" value="XP_019771246.1"/>
    <property type="gene ID" value="LOC109545163"/>
</dbReference>
<dbReference type="PRINTS" id="PR01011">
    <property type="entry name" value="GLUTPROXDASE"/>
</dbReference>
<dbReference type="AlphaFoldDB" id="A0AAR5QDI0"/>
<accession>A0AAR5QDI0</accession>
<sequence>MALFSNGSFRKLPLEKIISIAIKSRILVGTLFVQKFHSLTMTNPEDPKKANSIYEFTVKDIKGNDVSLDKYKGHVCLIVNVASKCGLTKSNYEELNELYEKYGDSKGLRILAFPCNQFGNQEDGNNDQICEFVSKKNVKFDLFDKVEVNGKNAHPLWVYLKHKQGGTLGDFIKWNFTKFIVDKQGQVVERHGPKTDPKNITSLVKYF</sequence>
<feature type="active site" evidence="5">
    <location>
        <position position="85"/>
    </location>
</feature>
<dbReference type="CDD" id="cd00340">
    <property type="entry name" value="GSH_Peroxidase"/>
    <property type="match status" value="1"/>
</dbReference>
<feature type="domain" description="Thioredoxin" evidence="7">
    <location>
        <begin position="47"/>
        <end position="207"/>
    </location>
</feature>
<organism evidence="8 9">
    <name type="scientific">Dendroctonus ponderosae</name>
    <name type="common">Mountain pine beetle</name>
    <dbReference type="NCBI Taxonomy" id="77166"/>
    <lineage>
        <taxon>Eukaryota</taxon>
        <taxon>Metazoa</taxon>
        <taxon>Ecdysozoa</taxon>
        <taxon>Arthropoda</taxon>
        <taxon>Hexapoda</taxon>
        <taxon>Insecta</taxon>
        <taxon>Pterygota</taxon>
        <taxon>Neoptera</taxon>
        <taxon>Endopterygota</taxon>
        <taxon>Coleoptera</taxon>
        <taxon>Polyphaga</taxon>
        <taxon>Cucujiformia</taxon>
        <taxon>Curculionidae</taxon>
        <taxon>Scolytinae</taxon>
        <taxon>Dendroctonus</taxon>
    </lineage>
</organism>
<evidence type="ECO:0000313" key="8">
    <source>
        <dbReference type="EnsemblMetazoa" id="XP_019771246.1"/>
    </source>
</evidence>
<dbReference type="KEGG" id="dpa:109538813"/>